<evidence type="ECO:0000313" key="21">
    <source>
        <dbReference type="Proteomes" id="UP000249390"/>
    </source>
</evidence>
<comment type="similarity">
    <text evidence="14">In the C-terminal section; belongs to the Cu-Zn superoxide dismutase family.</text>
</comment>
<gene>
    <name evidence="20" type="ORF">DM860_001786</name>
</gene>
<dbReference type="GO" id="GO:0009626">
    <property type="term" value="P:plant-type hypersensitive response"/>
    <property type="evidence" value="ECO:0007669"/>
    <property type="project" value="UniProtKB-KW"/>
</dbReference>
<proteinExistence type="inferred from homology"/>
<dbReference type="CDD" id="cd00371">
    <property type="entry name" value="HMA"/>
    <property type="match status" value="1"/>
</dbReference>
<dbReference type="SMART" id="SM00353">
    <property type="entry name" value="HLH"/>
    <property type="match status" value="1"/>
</dbReference>
<dbReference type="InterPro" id="IPR006121">
    <property type="entry name" value="HMA_dom"/>
</dbReference>
<feature type="compositionally biased region" description="Low complexity" evidence="17">
    <location>
        <begin position="77"/>
        <end position="89"/>
    </location>
</feature>
<keyword evidence="10" id="KW-0805">Transcription regulation</keyword>
<dbReference type="SUPFAM" id="SSF47459">
    <property type="entry name" value="HLH, helix-loop-helix DNA-binding domain"/>
    <property type="match status" value="1"/>
</dbReference>
<organism evidence="20 21">
    <name type="scientific">Cuscuta australis</name>
    <dbReference type="NCBI Taxonomy" id="267555"/>
    <lineage>
        <taxon>Eukaryota</taxon>
        <taxon>Viridiplantae</taxon>
        <taxon>Streptophyta</taxon>
        <taxon>Embryophyta</taxon>
        <taxon>Tracheophyta</taxon>
        <taxon>Spermatophyta</taxon>
        <taxon>Magnoliopsida</taxon>
        <taxon>eudicotyledons</taxon>
        <taxon>Gunneridae</taxon>
        <taxon>Pentapetalae</taxon>
        <taxon>asterids</taxon>
        <taxon>lamiids</taxon>
        <taxon>Solanales</taxon>
        <taxon>Convolvulaceae</taxon>
        <taxon>Cuscuteae</taxon>
        <taxon>Cuscuta</taxon>
        <taxon>Cuscuta subgen. Grammica</taxon>
        <taxon>Cuscuta sect. Cleistogrammica</taxon>
    </lineage>
</organism>
<dbReference type="FunFam" id="2.60.40.200:FF:000006">
    <property type="entry name" value="Copper chaperone for superoxide dismutase"/>
    <property type="match status" value="1"/>
</dbReference>
<dbReference type="SUPFAM" id="SSF49329">
    <property type="entry name" value="Cu,Zn superoxide dismutase-like"/>
    <property type="match status" value="1"/>
</dbReference>
<evidence type="ECO:0000256" key="3">
    <source>
        <dbReference type="ARBA" id="ARBA00004170"/>
    </source>
</evidence>
<keyword evidence="8" id="KW-0809">Transit peptide</keyword>
<evidence type="ECO:0000256" key="2">
    <source>
        <dbReference type="ARBA" id="ARBA00004123"/>
    </source>
</evidence>
<dbReference type="GO" id="GO:0006801">
    <property type="term" value="P:superoxide metabolic process"/>
    <property type="evidence" value="ECO:0007669"/>
    <property type="project" value="InterPro"/>
</dbReference>
<dbReference type="Pfam" id="PF00403">
    <property type="entry name" value="HMA"/>
    <property type="match status" value="1"/>
</dbReference>
<dbReference type="Pfam" id="PF00080">
    <property type="entry name" value="Sod_Cu"/>
    <property type="match status" value="1"/>
</dbReference>
<dbReference type="CDD" id="cd18914">
    <property type="entry name" value="bHLH_AtORG2_like"/>
    <property type="match status" value="1"/>
</dbReference>
<evidence type="ECO:0000256" key="7">
    <source>
        <dbReference type="ARBA" id="ARBA00022723"/>
    </source>
</evidence>
<dbReference type="SUPFAM" id="SSF55008">
    <property type="entry name" value="HMA, heavy metal-associated domain"/>
    <property type="match status" value="1"/>
</dbReference>
<dbReference type="Pfam" id="PF00010">
    <property type="entry name" value="HLH"/>
    <property type="match status" value="1"/>
</dbReference>
<evidence type="ECO:0000256" key="10">
    <source>
        <dbReference type="ARBA" id="ARBA00023015"/>
    </source>
</evidence>
<dbReference type="InterPro" id="IPR036638">
    <property type="entry name" value="HLH_DNA-bd_sf"/>
</dbReference>
<evidence type="ECO:0000256" key="9">
    <source>
        <dbReference type="ARBA" id="ARBA00023008"/>
    </source>
</evidence>
<dbReference type="PROSITE" id="PS50888">
    <property type="entry name" value="BHLH"/>
    <property type="match status" value="1"/>
</dbReference>
<keyword evidence="7" id="KW-0479">Metal-binding</keyword>
<dbReference type="FunFam" id="3.30.70.100:FF:000042">
    <property type="entry name" value="Copper chaperone for superoxide dismutase"/>
    <property type="match status" value="1"/>
</dbReference>
<dbReference type="GO" id="GO:0046983">
    <property type="term" value="F:protein dimerization activity"/>
    <property type="evidence" value="ECO:0007669"/>
    <property type="project" value="InterPro"/>
</dbReference>
<feature type="coiled-coil region" evidence="16">
    <location>
        <begin position="137"/>
        <end position="164"/>
    </location>
</feature>
<dbReference type="InterPro" id="IPR001424">
    <property type="entry name" value="SOD_Cu_Zn_dom"/>
</dbReference>
<evidence type="ECO:0000256" key="15">
    <source>
        <dbReference type="ARBA" id="ARBA00032899"/>
    </source>
</evidence>
<protein>
    <recommendedName>
        <fullName evidence="15">Superoxide dismutase copper chaperone</fullName>
    </recommendedName>
</protein>
<feature type="domain" description="BHLH" evidence="19">
    <location>
        <begin position="95"/>
        <end position="147"/>
    </location>
</feature>
<reference evidence="20 21" key="1">
    <citation type="submission" date="2018-06" db="EMBL/GenBank/DDBJ databases">
        <title>The Genome of Cuscuta australis (Dodder) Provides Insight into the Evolution of Plant Parasitism.</title>
        <authorList>
            <person name="Liu H."/>
        </authorList>
    </citation>
    <scope>NUCLEOTIDE SEQUENCE [LARGE SCALE GENOMIC DNA]</scope>
    <source>
        <strain evidence="21">cv. Yunnan</strain>
        <tissue evidence="20">Vines</tissue>
    </source>
</reference>
<sequence>MEQVSSTFPFQDGLLHFCPVSTRQQTAPPPESDHINNPMLVFDDLLKESNDYYYYHNNNSISEGQERLQKKTKNPNDHNNNNNNNNNNQPQPPPERKIMRRDVERQRRKEMGGLYKSLVTLIPYDYIKGKRSTSDRLQETVRYVRDLRKRVEKMRARRDELRGTVITEPVAVTTITSSSSSSSLLMKQKGDLHQDECRHDGDDDEMMSRVVVKPCRSGLEITLSVNKADDVSLSKILNVLVCQGMSVNTCSSVKLNHRLLLTIQAERMGHRLTFFFFFIVFFEAIYLLSTSLEELPIRVGFLFEPGSRIRRTREGTILPEFLTEFMVEMSCEGCVKSVKTKLEGIEGVKSVDVDLGNQVVKVLGSLPVKTLAEALEQTGRKARLIGQGVPEDFLVSAAVAEFKGPDIFGVVRFAQVSMELARIEANFTGLSPGRRHSWSINQYGDLTRGAASTGKVYNPTAFTGKEALGDLGTLEADEKGEAFYSGVKEKLRIGDLIGRAIVVYESEDRSSGPGVQAAVIARSAGVGENYKKLCTCDGTTIWEATSNL</sequence>
<keyword evidence="6" id="KW-0934">Plastid</keyword>
<evidence type="ECO:0000256" key="11">
    <source>
        <dbReference type="ARBA" id="ARBA00023163"/>
    </source>
</evidence>
<keyword evidence="21" id="KW-1185">Reference proteome</keyword>
<evidence type="ECO:0000256" key="13">
    <source>
        <dbReference type="ARBA" id="ARBA00023242"/>
    </source>
</evidence>
<dbReference type="EMBL" id="NQVE01000009">
    <property type="protein sequence ID" value="RAL54658.1"/>
    <property type="molecule type" value="Genomic_DNA"/>
</dbReference>
<evidence type="ECO:0000256" key="17">
    <source>
        <dbReference type="SAM" id="MobiDB-lite"/>
    </source>
</evidence>
<dbReference type="GO" id="GO:0009507">
    <property type="term" value="C:chloroplast"/>
    <property type="evidence" value="ECO:0007669"/>
    <property type="project" value="UniProtKB-SubCell"/>
</dbReference>
<comment type="caution">
    <text evidence="20">The sequence shown here is derived from an EMBL/GenBank/DDBJ whole genome shotgun (WGS) entry which is preliminary data.</text>
</comment>
<keyword evidence="16" id="KW-0175">Coiled coil</keyword>
<dbReference type="InterPro" id="IPR036163">
    <property type="entry name" value="HMA_dom_sf"/>
</dbReference>
<evidence type="ECO:0000256" key="8">
    <source>
        <dbReference type="ARBA" id="ARBA00022946"/>
    </source>
</evidence>
<accession>A0A328EDA1</accession>
<name>A0A328EDA1_9ASTE</name>
<evidence type="ECO:0000256" key="14">
    <source>
        <dbReference type="ARBA" id="ARBA00025798"/>
    </source>
</evidence>
<evidence type="ECO:0000313" key="20">
    <source>
        <dbReference type="EMBL" id="RAL54658.1"/>
    </source>
</evidence>
<dbReference type="PROSITE" id="PS50846">
    <property type="entry name" value="HMA_2"/>
    <property type="match status" value="1"/>
</dbReference>
<evidence type="ECO:0000256" key="1">
    <source>
        <dbReference type="ARBA" id="ARBA00001973"/>
    </source>
</evidence>
<evidence type="ECO:0000259" key="19">
    <source>
        <dbReference type="PROSITE" id="PS50888"/>
    </source>
</evidence>
<dbReference type="InterPro" id="IPR036423">
    <property type="entry name" value="SOD-like_Cu/Zn_dom_sf"/>
</dbReference>
<dbReference type="Gene3D" id="4.10.280.10">
    <property type="entry name" value="Helix-loop-helix DNA-binding domain"/>
    <property type="match status" value="1"/>
</dbReference>
<evidence type="ECO:0000256" key="16">
    <source>
        <dbReference type="SAM" id="Coils"/>
    </source>
</evidence>
<evidence type="ECO:0000256" key="12">
    <source>
        <dbReference type="ARBA" id="ARBA00023186"/>
    </source>
</evidence>
<keyword evidence="9" id="KW-0186">Copper</keyword>
<evidence type="ECO:0000256" key="5">
    <source>
        <dbReference type="ARBA" id="ARBA00022528"/>
    </source>
</evidence>
<feature type="region of interest" description="Disordered" evidence="17">
    <location>
        <begin position="60"/>
        <end position="98"/>
    </location>
</feature>
<dbReference type="GO" id="GO:0005634">
    <property type="term" value="C:nucleus"/>
    <property type="evidence" value="ECO:0007669"/>
    <property type="project" value="UniProtKB-SubCell"/>
</dbReference>
<dbReference type="InterPro" id="IPR011598">
    <property type="entry name" value="bHLH_dom"/>
</dbReference>
<dbReference type="GO" id="GO:0005507">
    <property type="term" value="F:copper ion binding"/>
    <property type="evidence" value="ECO:0007669"/>
    <property type="project" value="InterPro"/>
</dbReference>
<evidence type="ECO:0000259" key="18">
    <source>
        <dbReference type="PROSITE" id="PS50846"/>
    </source>
</evidence>
<keyword evidence="11" id="KW-0804">Transcription</keyword>
<dbReference type="Proteomes" id="UP000249390">
    <property type="component" value="Unassembled WGS sequence"/>
</dbReference>
<dbReference type="InterPro" id="IPR024134">
    <property type="entry name" value="SOD_Cu/Zn_/chaperone"/>
</dbReference>
<comment type="subcellular location">
    <subcellularLocation>
        <location evidence="3">Membrane</location>
        <topology evidence="3">Peripheral membrane protein</topology>
    </subcellularLocation>
    <subcellularLocation>
        <location evidence="2">Nucleus</location>
    </subcellularLocation>
    <subcellularLocation>
        <location evidence="4">Plastid</location>
        <location evidence="4">Chloroplast</location>
    </subcellularLocation>
</comment>
<dbReference type="Gene3D" id="3.30.70.100">
    <property type="match status" value="1"/>
</dbReference>
<keyword evidence="13" id="KW-0539">Nucleus</keyword>
<keyword evidence="5" id="KW-0150">Chloroplast</keyword>
<keyword evidence="12" id="KW-0143">Chaperone</keyword>
<dbReference type="GO" id="GO:0016020">
    <property type="term" value="C:membrane"/>
    <property type="evidence" value="ECO:0007669"/>
    <property type="project" value="UniProtKB-SubCell"/>
</dbReference>
<dbReference type="AlphaFoldDB" id="A0A328EDA1"/>
<evidence type="ECO:0000256" key="4">
    <source>
        <dbReference type="ARBA" id="ARBA00004229"/>
    </source>
</evidence>
<feature type="domain" description="HMA" evidence="18">
    <location>
        <begin position="320"/>
        <end position="383"/>
    </location>
</feature>
<dbReference type="PANTHER" id="PTHR10003">
    <property type="entry name" value="SUPEROXIDE DISMUTASE CU-ZN -RELATED"/>
    <property type="match status" value="1"/>
</dbReference>
<evidence type="ECO:0000256" key="6">
    <source>
        <dbReference type="ARBA" id="ARBA00022640"/>
    </source>
</evidence>
<comment type="cofactor">
    <cofactor evidence="1">
        <name>Cu(2+)</name>
        <dbReference type="ChEBI" id="CHEBI:29036"/>
    </cofactor>
</comment>
<dbReference type="Gene3D" id="2.60.40.200">
    <property type="entry name" value="Superoxide dismutase, copper/zinc binding domain"/>
    <property type="match status" value="1"/>
</dbReference>